<dbReference type="InterPro" id="IPR049053">
    <property type="entry name" value="AFCA-like_C"/>
</dbReference>
<proteinExistence type="predicted"/>
<feature type="domain" description="Alpha fucosidase A-like C-terminal" evidence="2">
    <location>
        <begin position="671"/>
        <end position="731"/>
    </location>
</feature>
<dbReference type="InterPro" id="IPR016518">
    <property type="entry name" value="Alpha-L-fucosidase"/>
</dbReference>
<feature type="domain" description="Glycosyl hydrolase family 95 N-terminal" evidence="1">
    <location>
        <begin position="3"/>
        <end position="239"/>
    </location>
</feature>
<dbReference type="EMBL" id="CP048000">
    <property type="protein sequence ID" value="QHQ62355.1"/>
    <property type="molecule type" value="Genomic_DNA"/>
</dbReference>
<dbReference type="KEGG" id="anr:Ana3638_17485"/>
<dbReference type="SUPFAM" id="SSF48208">
    <property type="entry name" value="Six-hairpin glycosidases"/>
    <property type="match status" value="1"/>
</dbReference>
<reference evidence="4 5" key="1">
    <citation type="submission" date="2020-01" db="EMBL/GenBank/DDBJ databases">
        <title>Genome analysis of Anaerocolumna sp. CBA3638.</title>
        <authorList>
            <person name="Kim J."/>
            <person name="Roh S.W."/>
        </authorList>
    </citation>
    <scope>NUCLEOTIDE SEQUENCE [LARGE SCALE GENOMIC DNA]</scope>
    <source>
        <strain evidence="4 5">CBA3638</strain>
    </source>
</reference>
<organism evidence="4 5">
    <name type="scientific">Anaerocolumna sedimenticola</name>
    <dbReference type="NCBI Taxonomy" id="2696063"/>
    <lineage>
        <taxon>Bacteria</taxon>
        <taxon>Bacillati</taxon>
        <taxon>Bacillota</taxon>
        <taxon>Clostridia</taxon>
        <taxon>Lachnospirales</taxon>
        <taxon>Lachnospiraceae</taxon>
        <taxon>Anaerocolumna</taxon>
    </lineage>
</organism>
<evidence type="ECO:0000259" key="2">
    <source>
        <dbReference type="Pfam" id="PF21307"/>
    </source>
</evidence>
<dbReference type="InterPro" id="IPR008928">
    <property type="entry name" value="6-hairpin_glycosidase_sf"/>
</dbReference>
<dbReference type="Pfam" id="PF21307">
    <property type="entry name" value="Glyco_hydro_95_C"/>
    <property type="match status" value="1"/>
</dbReference>
<dbReference type="InterPro" id="IPR027414">
    <property type="entry name" value="GH95_N_dom"/>
</dbReference>
<keyword evidence="5" id="KW-1185">Reference proteome</keyword>
<dbReference type="GO" id="GO:0004560">
    <property type="term" value="F:alpha-L-fucosidase activity"/>
    <property type="evidence" value="ECO:0007669"/>
    <property type="project" value="InterPro"/>
</dbReference>
<dbReference type="AlphaFoldDB" id="A0A6P1TS79"/>
<dbReference type="PANTHER" id="PTHR31084:SF0">
    <property type="entry name" value="ALPHA-L-FUCOSIDASE 2"/>
    <property type="match status" value="1"/>
</dbReference>
<feature type="domain" description="Glycosyl hydrolase family 95 catalytic" evidence="3">
    <location>
        <begin position="267"/>
        <end position="669"/>
    </location>
</feature>
<dbReference type="Pfam" id="PF14498">
    <property type="entry name" value="Glyco_hyd_65N_2"/>
    <property type="match status" value="1"/>
</dbReference>
<accession>A0A6P1TS79</accession>
<dbReference type="PANTHER" id="PTHR31084">
    <property type="entry name" value="ALPHA-L-FUCOSIDASE 2"/>
    <property type="match status" value="1"/>
</dbReference>
<evidence type="ECO:0000313" key="4">
    <source>
        <dbReference type="EMBL" id="QHQ62355.1"/>
    </source>
</evidence>
<dbReference type="Gene3D" id="1.50.10.10">
    <property type="match status" value="1"/>
</dbReference>
<dbReference type="PIRSF" id="PIRSF007663">
    <property type="entry name" value="UCP007663"/>
    <property type="match status" value="1"/>
</dbReference>
<gene>
    <name evidence="4" type="ORF">Ana3638_17485</name>
</gene>
<evidence type="ECO:0000259" key="3">
    <source>
        <dbReference type="Pfam" id="PF22124"/>
    </source>
</evidence>
<sequence>MNISSKQPANKWSEGYPLGNGHMGAMISSGNLVSRIDLSENTFYSGEKSSNNNQKDAEKAFYKMREQAIIGDYEKVHKIAEKFIGIRKNYGTNLPVGYLQIDYGASPEEVSNYERNLNIMDGIADCTFSIGQDTVKEEVFVSHPDNIMIYHLVFRENRKIKITFHPGNSFGDTEYSENSLQFTCFAYETKHCDELSGVMLAGYGHVITDGICDTALDGLYISNARDIRLYFYMNTDFKREFSSKEIGRIKLKEEVKEQVKNCMDKEFAKIRDEHIKDIRKLMERVHLKLSGKDSLVEKIPLLFQYGRYLLLSSSRNDSRLPAHLQGIWNDNVACRIGWTCDMHLDINTQMNYWPAEITNLTETVEPLFDWIKDDLSHSGEITAKESYGLNGWVGELVSNAWGYAAPYWASPIAPCPTGGIWVLMQLWERYLFTEDAEFLRNTAFPLIQSAAGFFNRYVFEDETTGYLTSGPSISPENSFLYKDMPFQISNGCTYEILMIRELFQVYLASCSILQLEDSVLYKEVSEKLPKLMPYRITKEGTIAEWSHKLPPVDPQHRHTSHLLGLFPFSQLTLEETPELCEAAKKTIDGKLIPEENWEDTGWARSMLILYEARLSNGDEAYMHIKSMTSHLLEPNNLVYHPPTRGAYAFDHVYELDGNTGLTTSIAEMLLQSHNGILRLLPALPEVWETGSVTGLLARGNITVDLFWENGQLKFAKLLSKKDRKCQVSYKGVKQEINLINGIPYIFS</sequence>
<dbReference type="InterPro" id="IPR012341">
    <property type="entry name" value="6hp_glycosidase-like_sf"/>
</dbReference>
<name>A0A6P1TS79_9FIRM</name>
<dbReference type="RefSeq" id="WP_161839179.1">
    <property type="nucleotide sequence ID" value="NZ_CP048000.1"/>
</dbReference>
<dbReference type="InterPro" id="IPR054363">
    <property type="entry name" value="GH95_cat"/>
</dbReference>
<dbReference type="Pfam" id="PF22124">
    <property type="entry name" value="Glyco_hydro_95_cat"/>
    <property type="match status" value="1"/>
</dbReference>
<dbReference type="GO" id="GO:0005975">
    <property type="term" value="P:carbohydrate metabolic process"/>
    <property type="evidence" value="ECO:0007669"/>
    <property type="project" value="InterPro"/>
</dbReference>
<evidence type="ECO:0000313" key="5">
    <source>
        <dbReference type="Proteomes" id="UP000464314"/>
    </source>
</evidence>
<protein>
    <submittedName>
        <fullName evidence="4">Uncharacterized protein</fullName>
    </submittedName>
</protein>
<dbReference type="Proteomes" id="UP000464314">
    <property type="component" value="Chromosome"/>
</dbReference>
<evidence type="ECO:0000259" key="1">
    <source>
        <dbReference type="Pfam" id="PF14498"/>
    </source>
</evidence>